<dbReference type="EMBL" id="LGRX02034147">
    <property type="protein sequence ID" value="KAK3238670.1"/>
    <property type="molecule type" value="Genomic_DNA"/>
</dbReference>
<organism evidence="2 3">
    <name type="scientific">Cymbomonas tetramitiformis</name>
    <dbReference type="NCBI Taxonomy" id="36881"/>
    <lineage>
        <taxon>Eukaryota</taxon>
        <taxon>Viridiplantae</taxon>
        <taxon>Chlorophyta</taxon>
        <taxon>Pyramimonadophyceae</taxon>
        <taxon>Pyramimonadales</taxon>
        <taxon>Pyramimonadaceae</taxon>
        <taxon>Cymbomonas</taxon>
    </lineage>
</organism>
<keyword evidence="3" id="KW-1185">Reference proteome</keyword>
<evidence type="ECO:0000256" key="1">
    <source>
        <dbReference type="SAM" id="MobiDB-lite"/>
    </source>
</evidence>
<sequence length="363" mass="37131">MCNKLRPYHVSNGVAALVLGQGVEVGAVHCPGGGGAGRASAGGVEVGGGPLPGGGGRRGGPLPGVGVEVARSRGGGGGGGLLPGGGEAEVVHSQWVVAGVEVAEEWGGGPITRTRAEEVGWESLAGERRRWDPLPGEAEEVEVEGDFALTGASDFYPEEHVVAEEERNVFGVVAAVGSPWKASLKIRDFRGAGGGGAFLAGAGGGAGGAAGGQEEAVVLLKAGAGGGAGARLGAGEAAVVPLWRKRERSRSAAGGRRGERWREREAEQERGWGAGGGGGGAFVAGAGGGAGVRLEEPRGGQEAVVVPLWREREAEQEVRLAGKGEVQKVFLRWEWEFHGEEQEQPQRPPLWRLPRGAAWEHPH</sequence>
<evidence type="ECO:0000313" key="2">
    <source>
        <dbReference type="EMBL" id="KAK3238670.1"/>
    </source>
</evidence>
<proteinExistence type="predicted"/>
<comment type="caution">
    <text evidence="2">The sequence shown here is derived from an EMBL/GenBank/DDBJ whole genome shotgun (WGS) entry which is preliminary data.</text>
</comment>
<evidence type="ECO:0000313" key="3">
    <source>
        <dbReference type="Proteomes" id="UP001190700"/>
    </source>
</evidence>
<protein>
    <submittedName>
        <fullName evidence="2">Uncharacterized protein</fullName>
    </submittedName>
</protein>
<feature type="region of interest" description="Disordered" evidence="1">
    <location>
        <begin position="251"/>
        <end position="279"/>
    </location>
</feature>
<dbReference type="Proteomes" id="UP001190700">
    <property type="component" value="Unassembled WGS sequence"/>
</dbReference>
<feature type="region of interest" description="Disordered" evidence="1">
    <location>
        <begin position="339"/>
        <end position="363"/>
    </location>
</feature>
<name>A0AAE0BMS2_9CHLO</name>
<feature type="compositionally biased region" description="Basic and acidic residues" evidence="1">
    <location>
        <begin position="256"/>
        <end position="270"/>
    </location>
</feature>
<dbReference type="AlphaFoldDB" id="A0AAE0BMS2"/>
<gene>
    <name evidence="2" type="ORF">CYMTET_51334</name>
</gene>
<reference evidence="2 3" key="1">
    <citation type="journal article" date="2015" name="Genome Biol. Evol.">
        <title>Comparative Genomics of a Bacterivorous Green Alga Reveals Evolutionary Causalities and Consequences of Phago-Mixotrophic Mode of Nutrition.</title>
        <authorList>
            <person name="Burns J.A."/>
            <person name="Paasch A."/>
            <person name="Narechania A."/>
            <person name="Kim E."/>
        </authorList>
    </citation>
    <scope>NUCLEOTIDE SEQUENCE [LARGE SCALE GENOMIC DNA]</scope>
    <source>
        <strain evidence="2 3">PLY_AMNH</strain>
    </source>
</reference>
<accession>A0AAE0BMS2</accession>